<reference evidence="7 9" key="7">
    <citation type="journal article" date="2007" name="Science">
        <title>The Release 5.1 annotation of Drosophila melanogaster heterochromatin.</title>
        <authorList>
            <person name="Smith C.D."/>
            <person name="Shu S."/>
            <person name="Mungall C.J."/>
            <person name="Karpen G.H."/>
        </authorList>
    </citation>
    <scope>NUCLEOTIDE SEQUENCE [LARGE SCALE GENOMIC DNA]</scope>
    <source>
        <strain evidence="9">Berkeley</strain>
    </source>
</reference>
<evidence type="ECO:0000256" key="2">
    <source>
        <dbReference type="PIRSR" id="PIRSR601461-1"/>
    </source>
</evidence>
<dbReference type="FunFam" id="2.40.70.10:FF:000273">
    <property type="entry name" value="GD19154"/>
    <property type="match status" value="1"/>
</dbReference>
<dbReference type="FunCoup" id="Q9VEK4">
    <property type="interactions" value="204"/>
</dbReference>
<dbReference type="IntAct" id="Q9VEK4">
    <property type="interactions" value="4"/>
</dbReference>
<dbReference type="Reactome" id="R-DME-2132295">
    <property type="pathway name" value="MHC class II antigen presentation"/>
</dbReference>
<feature type="disulfide bond" evidence="3">
    <location>
        <begin position="95"/>
        <end position="102"/>
    </location>
</feature>
<evidence type="ECO:0000313" key="9">
    <source>
        <dbReference type="Proteomes" id="UP000000803"/>
    </source>
</evidence>
<evidence type="ECO:0000313" key="8">
    <source>
        <dbReference type="FlyBase" id="FBgn0038506"/>
    </source>
</evidence>
<feature type="domain" description="Peptidase A1" evidence="6">
    <location>
        <begin position="64"/>
        <end position="367"/>
    </location>
</feature>
<dbReference type="InterPro" id="IPR033121">
    <property type="entry name" value="PEPTIDASE_A1"/>
</dbReference>
<dbReference type="OMA" id="ELFCQQH"/>
<dbReference type="STRING" id="7227.FBpp0082879"/>
<dbReference type="GO" id="GO:0005764">
    <property type="term" value="C:lysosome"/>
    <property type="evidence" value="ECO:0000318"/>
    <property type="project" value="GO_Central"/>
</dbReference>
<name>Q9VEK4_DROME</name>
<dbReference type="GeneID" id="42095"/>
<dbReference type="PROSITE" id="PS51767">
    <property type="entry name" value="PEPTIDASE_A1"/>
    <property type="match status" value="1"/>
</dbReference>
<dbReference type="PhylomeDB" id="Q9VEK4"/>
<dbReference type="FunFam" id="2.40.70.10:FF:000035">
    <property type="entry name" value="Plasmepsin-2"/>
    <property type="match status" value="1"/>
</dbReference>
<dbReference type="PRINTS" id="PR00792">
    <property type="entry name" value="PEPSIN"/>
</dbReference>
<keyword evidence="9" id="KW-1185">Reference proteome</keyword>
<gene>
    <name evidence="7" type="primary">Dmel\CG5860</name>
    <name evidence="7" type="synonym">FBgn0038506</name>
    <name evidence="7 8" type="ORF">CG5860</name>
    <name evidence="7" type="ORF">Dmel_CG5860</name>
</gene>
<dbReference type="EMBL" id="AE014297">
    <property type="protein sequence ID" value="AAF55417.2"/>
    <property type="molecule type" value="Genomic_DNA"/>
</dbReference>
<keyword evidence="5" id="KW-0732">Signal</keyword>
<reference evidence="7 9" key="5">
    <citation type="journal article" date="2002" name="Genome Biol.">
        <title>Heterochromatic sequences in a Drosophila whole-genome shotgun assembly.</title>
        <authorList>
            <person name="Hoskins R.A."/>
            <person name="Smith C.D."/>
            <person name="Carlson J.W."/>
            <person name="Carvalho A.B."/>
            <person name="Halpern A."/>
            <person name="Kaminker J.S."/>
            <person name="Kennedy C."/>
            <person name="Mungall C.J."/>
            <person name="Sullivan B.A."/>
            <person name="Sutton G.G."/>
            <person name="Yasuhara J.C."/>
            <person name="Wakimoto B.T."/>
            <person name="Myers E.W."/>
            <person name="Celniker S.E."/>
            <person name="Rubin G.M."/>
            <person name="Karpen G.H."/>
        </authorList>
    </citation>
    <scope>NUCLEOTIDE SEQUENCE [LARGE SCALE GENOMIC DNA]</scope>
    <source>
        <strain evidence="9">Berkeley</strain>
    </source>
</reference>
<reference evidence="7 9" key="11">
    <citation type="journal article" date="2015" name="Genome Res.">
        <title>The Release 6 reference sequence of the Drosophila melanogaster genome.</title>
        <authorList>
            <person name="Hoskins R.A."/>
            <person name="Carlson J.W."/>
            <person name="Wan K.H."/>
            <person name="Park S."/>
            <person name="Mendez I."/>
            <person name="Galle S.E."/>
            <person name="Booth B.W."/>
            <person name="Pfeiffer B.D."/>
            <person name="George R.A."/>
            <person name="Svirskas R."/>
            <person name="Krzywinski M."/>
            <person name="Schein J."/>
            <person name="Accardo M.C."/>
            <person name="Damia E."/>
            <person name="Messina G."/>
            <person name="Mendez-Lago M."/>
            <person name="de Pablos B."/>
            <person name="Demakova O.V."/>
            <person name="Andreyeva E.N."/>
            <person name="Boldyreva L.V."/>
            <person name="Marra M."/>
            <person name="Carvalho A.B."/>
            <person name="Dimitri P."/>
            <person name="Villasante A."/>
            <person name="Zhimulev I.F."/>
            <person name="Rubin G.M."/>
            <person name="Karpen G.H."/>
            <person name="Celniker S.E."/>
        </authorList>
    </citation>
    <scope>NUCLEOTIDE SEQUENCE [LARGE SCALE GENOMIC DNA]</scope>
    <source>
        <strain evidence="9">Berkeley</strain>
    </source>
</reference>
<feature type="active site" evidence="2">
    <location>
        <position position="262"/>
    </location>
</feature>
<feature type="chain" id="PRO_5004338305" description="Peptidase A1 domain-containing protein" evidence="5">
    <location>
        <begin position="18"/>
        <end position="370"/>
    </location>
</feature>
<evidence type="ECO:0000256" key="5">
    <source>
        <dbReference type="SAM" id="SignalP"/>
    </source>
</evidence>
<dbReference type="PROSITE" id="PS00141">
    <property type="entry name" value="ASP_PROTEASE"/>
    <property type="match status" value="2"/>
</dbReference>
<keyword evidence="4 7" id="KW-0378">Hydrolase</keyword>
<feature type="active site" evidence="2">
    <location>
        <position position="82"/>
    </location>
</feature>
<accession>Q9VEK4</accession>
<dbReference type="VEuPathDB" id="VectorBase:FBgn0038506"/>
<dbReference type="MEROPS" id="A01.A66"/>
<dbReference type="InterPro" id="IPR001461">
    <property type="entry name" value="Aspartic_peptidase_A1"/>
</dbReference>
<dbReference type="FlyBase" id="FBgn0038506">
    <property type="gene designation" value="CG5860"/>
</dbReference>
<dbReference type="Proteomes" id="UP000000803">
    <property type="component" value="Chromosome 3R"/>
</dbReference>
<dbReference type="OrthoDB" id="15189at2759"/>
<dbReference type="SUPFAM" id="SSF50630">
    <property type="entry name" value="Acid proteases"/>
    <property type="match status" value="1"/>
</dbReference>
<dbReference type="HOGENOM" id="CLU_013253_3_3_1"/>
<reference evidence="7 9" key="3">
    <citation type="journal article" date="2002" name="Genome Biol.">
        <title>Annotation of the Drosophila melanogaster euchromatic genome: a systematic review.</title>
        <authorList>
            <person name="Misra S."/>
            <person name="Crosby M.A."/>
            <person name="Mungall C.J."/>
            <person name="Matthews B.B."/>
            <person name="Campbell K.S."/>
            <person name="Hradecky P."/>
            <person name="Huang Y."/>
            <person name="Kaminker J.S."/>
            <person name="Millburn G.H."/>
            <person name="Prochnik S.E."/>
            <person name="Smith C.D."/>
            <person name="Tupy J.L."/>
            <person name="Whitfied E.J."/>
            <person name="Bayraktaroglu L."/>
            <person name="Berman B.P."/>
            <person name="Bettencourt B.R."/>
            <person name="Celniker S.E."/>
            <person name="de Grey A.D."/>
            <person name="Drysdale R.A."/>
            <person name="Harris N.L."/>
            <person name="Richter J."/>
            <person name="Russo S."/>
            <person name="Schroeder A.J."/>
            <person name="Shu S.Q."/>
            <person name="Stapleton M."/>
            <person name="Yamada C."/>
            <person name="Ashburner M."/>
            <person name="Gelbart W.M."/>
            <person name="Rubin G.M."/>
            <person name="Lewis S.E."/>
        </authorList>
    </citation>
    <scope>GENOME REANNOTATION</scope>
    <source>
        <strain evidence="9">Berkeley</strain>
    </source>
</reference>
<evidence type="ECO:0000256" key="3">
    <source>
        <dbReference type="PIRSR" id="PIRSR601461-2"/>
    </source>
</evidence>
<reference evidence="7 9" key="4">
    <citation type="journal article" date="2002" name="Genome Biol.">
        <title>The transposable elements of the Drosophila melanogaster euchromatin: a genomics perspective.</title>
        <authorList>
            <person name="Kaminker J.S."/>
            <person name="Bergman C.M."/>
            <person name="Kronmiller B."/>
            <person name="Carlson J."/>
            <person name="Svirskas R."/>
            <person name="Patel S."/>
            <person name="Frise E."/>
            <person name="Wheeler D.A."/>
            <person name="Lewis S.E."/>
            <person name="Rubin G.M."/>
            <person name="Ashburner M."/>
            <person name="Celniker S.E."/>
        </authorList>
    </citation>
    <scope>NUCLEOTIDE SEQUENCE [LARGE SCALE GENOMIC DNA]</scope>
    <source>
        <strain evidence="9">Berkeley</strain>
    </source>
</reference>
<dbReference type="Reactome" id="R-DME-6798695">
    <property type="pathway name" value="Neutrophil degranulation"/>
</dbReference>
<dbReference type="InterPro" id="IPR021109">
    <property type="entry name" value="Peptidase_aspartic_dom_sf"/>
</dbReference>
<evidence type="ECO:0000259" key="6">
    <source>
        <dbReference type="PROSITE" id="PS51767"/>
    </source>
</evidence>
<dbReference type="RefSeq" id="NP_650622.1">
    <property type="nucleotide sequence ID" value="NM_142365.2"/>
</dbReference>
<keyword evidence="4" id="KW-0645">Protease</keyword>
<evidence type="ECO:0000256" key="1">
    <source>
        <dbReference type="ARBA" id="ARBA00007447"/>
    </source>
</evidence>
<sequence length="370" mass="41384">MLRVLCFLLAFLSLVFATQKILKVPLYVRRSFNESEVFLARSATEGGETLQLQLLLQTHNNMEYYGTIAMGNPRQNFTVIFDTGSSNTWLPSVNCPMSNSACQNHRKYNSSRSSSYIPDGRNFTLRYGSGMVVGYLSKDTMHIAGAELPHFTFGESLFLQHFAFSSVKFDGLVGLGLGVLSWSNTTPFLELLCAQRLLEKCVFSVYLRRDPREIVFGGFDESKFEGKLHYVPVSQWHTWSLQISKSSVGTKQIGGKSNAILDTGTSLVLVPQQTYHNLLNTLSAKLQNGYFVVACKSGSLPNINILIGDKVFPLTSSDYIMEVLLDRKPACVLAIAPINRGFWVLGDIFLRRYYTVFDATEKRIGLAKAK</sequence>
<keyword evidence="4" id="KW-0064">Aspartyl protease</keyword>
<dbReference type="PANTHER" id="PTHR47966">
    <property type="entry name" value="BETA-SITE APP-CLEAVING ENZYME, ISOFORM A-RELATED"/>
    <property type="match status" value="1"/>
</dbReference>
<reference evidence="7 9" key="8">
    <citation type="journal article" date="2007" name="Science">
        <title>Sequence finishing and mapping of Drosophila melanogaster heterochromatin.</title>
        <authorList>
            <person name="Hoskins R.A."/>
            <person name="Carlson J.W."/>
            <person name="Kennedy C."/>
            <person name="Acevedo D."/>
            <person name="Evans-Holm M."/>
            <person name="Frise E."/>
            <person name="Wan K.H."/>
            <person name="Park S."/>
            <person name="Mendez-Lago M."/>
            <person name="Rossi F."/>
            <person name="Villasante A."/>
            <person name="Dimitri P."/>
            <person name="Karpen G.H."/>
            <person name="Celniker S.E."/>
        </authorList>
    </citation>
    <scope>NUCLEOTIDE SEQUENCE [LARGE SCALE GENOMIC DNA]</scope>
    <source>
        <strain evidence="9">Berkeley</strain>
    </source>
</reference>
<keyword evidence="3" id="KW-1015">Disulfide bond</keyword>
<protein>
    <recommendedName>
        <fullName evidence="6">Peptidase A1 domain-containing protein</fullName>
    </recommendedName>
</protein>
<dbReference type="KEGG" id="dme:Dmel_CG5860"/>
<reference evidence="7 9" key="6">
    <citation type="journal article" date="2005" name="PLoS Comput. Biol.">
        <title>Combined evidence annotation of transposable elements in genome sequences.</title>
        <authorList>
            <person name="Quesneville H."/>
            <person name="Bergman C.M."/>
            <person name="Andrieu O."/>
            <person name="Autard D."/>
            <person name="Nouaud D."/>
            <person name="Ashburner M."/>
            <person name="Anxolabehere D."/>
        </authorList>
    </citation>
    <scope>NUCLEOTIDE SEQUENCE [LARGE SCALE GENOMIC DNA]</scope>
    <source>
        <strain evidence="9">Berkeley</strain>
    </source>
</reference>
<comment type="similarity">
    <text evidence="1 4">Belongs to the peptidase A1 family.</text>
</comment>
<reference evidence="7 9" key="10">
    <citation type="journal article" date="2015" name="G3 (Bethesda)">
        <title>Gene Model Annotations for Drosophila melanogaster: The Rule-Benders.</title>
        <authorList>
            <consortium name="FlyBase Consortium"/>
            <person name="Crosby M.A."/>
            <person name="Gramates L.S."/>
            <person name="Dos Santos G."/>
            <person name="Matthews B.B."/>
            <person name="St Pierre S.E."/>
            <person name="Zhou P."/>
            <person name="Schroeder A.J."/>
            <person name="Falls K."/>
            <person name="Emmert D.B."/>
            <person name="Russo S.M."/>
            <person name="Gelbart W.M."/>
            <person name="null"/>
        </authorList>
    </citation>
    <scope>NUCLEOTIDE SEQUENCE [LARGE SCALE GENOMIC DNA]</scope>
    <source>
        <strain evidence="9">Berkeley</strain>
    </source>
</reference>
<dbReference type="GO" id="GO:0004190">
    <property type="term" value="F:aspartic-type endopeptidase activity"/>
    <property type="evidence" value="ECO:0000318"/>
    <property type="project" value="GO_Central"/>
</dbReference>
<dbReference type="GO" id="GO:0006508">
    <property type="term" value="P:proteolysis"/>
    <property type="evidence" value="ECO:0000318"/>
    <property type="project" value="GO_Central"/>
</dbReference>
<reference evidence="7 9" key="2">
    <citation type="journal article" date="2002" name="Genome Biol.">
        <title>Finishing a whole-genome shotgun: release 3 of the Drosophila melanogaster euchromatic genome sequence.</title>
        <authorList>
            <person name="Celniker S.E."/>
            <person name="Wheeler D.A."/>
            <person name="Kronmiller B."/>
            <person name="Carlson J.W."/>
            <person name="Halpern A."/>
            <person name="Patel S."/>
            <person name="Adams M."/>
            <person name="Champe M."/>
            <person name="Dugan S.P."/>
            <person name="Frise E."/>
            <person name="Hodgson A."/>
            <person name="George R.A."/>
            <person name="Hoskins R.A."/>
            <person name="Laverty T."/>
            <person name="Muzny D.M."/>
            <person name="Nelson C.R."/>
            <person name="Pacleb J.M."/>
            <person name="Park S."/>
            <person name="Pfeiffer B.D."/>
            <person name="Richards S."/>
            <person name="Sodergren E.J."/>
            <person name="Svirskas R."/>
            <person name="Tabor P.E."/>
            <person name="Wan K."/>
            <person name="Stapleton M."/>
            <person name="Sutton G.G."/>
            <person name="Venter C."/>
            <person name="Weinstock G."/>
            <person name="Scherer S.E."/>
            <person name="Myers E.W."/>
            <person name="Gibbs R.A."/>
            <person name="Rubin G.M."/>
        </authorList>
    </citation>
    <scope>NUCLEOTIDE SEQUENCE [LARGE SCALE GENOMIC DNA]</scope>
    <source>
        <strain evidence="9">Berkeley</strain>
    </source>
</reference>
<feature type="signal peptide" evidence="5">
    <location>
        <begin position="1"/>
        <end position="17"/>
    </location>
</feature>
<dbReference type="SMR" id="Q9VEK4"/>
<dbReference type="Pfam" id="PF00026">
    <property type="entry name" value="Asp"/>
    <property type="match status" value="1"/>
</dbReference>
<dbReference type="AlphaFoldDB" id="Q9VEK4"/>
<dbReference type="InParanoid" id="Q9VEK4"/>
<dbReference type="Bgee" id="FBgn0038506">
    <property type="expression patterns" value="Expressed in seminal fluid secreting gland and 9 other cell types or tissues"/>
</dbReference>
<dbReference type="UCSC" id="CG5860-RA">
    <property type="organism name" value="d. melanogaster"/>
</dbReference>
<dbReference type="eggNOG" id="KOG1339">
    <property type="taxonomic scope" value="Eukaryota"/>
</dbReference>
<dbReference type="Reactome" id="R-DME-2022377">
    <property type="pathway name" value="Metabolism of Angiotensinogen to Angiotensins"/>
</dbReference>
<dbReference type="Gene3D" id="2.40.70.10">
    <property type="entry name" value="Acid Proteases"/>
    <property type="match status" value="2"/>
</dbReference>
<evidence type="ECO:0000256" key="4">
    <source>
        <dbReference type="RuleBase" id="RU000454"/>
    </source>
</evidence>
<evidence type="ECO:0000313" key="7">
    <source>
        <dbReference type="EMBL" id="AAF55417.2"/>
    </source>
</evidence>
<dbReference type="BioGRID-ORCS" id="42095">
    <property type="hits" value="0 hits in 3 CRISPR screens"/>
</dbReference>
<dbReference type="PaxDb" id="7227-FBpp0082879"/>
<reference evidence="7 9" key="9">
    <citation type="journal article" date="2015" name="G3 (Bethesda)">
        <title>Gene Model Annotations for Drosophila melanogaster: Impact of High-Throughput Data.</title>
        <authorList>
            <consortium name="FlyBase Consortium"/>
            <person name="Matthews B.B."/>
            <person name="Dos Santos G."/>
            <person name="Crosby M.A."/>
            <person name="Emmert D.B."/>
            <person name="St Pierre S.E."/>
            <person name="Gramates L.S."/>
            <person name="Zhou P."/>
            <person name="Schroeder A.J."/>
            <person name="Falls K."/>
            <person name="Strelets V."/>
            <person name="Russo S.M."/>
            <person name="Gelbart W.M."/>
            <person name="null"/>
        </authorList>
    </citation>
    <scope>NUCLEOTIDE SEQUENCE [LARGE SCALE GENOMIC DNA]</scope>
    <source>
        <strain evidence="9">Berkeley</strain>
    </source>
</reference>
<dbReference type="PANTHER" id="PTHR47966:SF51">
    <property type="entry name" value="BETA-SITE APP-CLEAVING ENZYME, ISOFORM A-RELATED"/>
    <property type="match status" value="1"/>
</dbReference>
<dbReference type="InterPro" id="IPR001969">
    <property type="entry name" value="Aspartic_peptidase_AS"/>
</dbReference>
<dbReference type="AGR" id="FB:FBgn0038506"/>
<dbReference type="Reactome" id="R-DME-5683826">
    <property type="pathway name" value="Surfactant metabolism"/>
</dbReference>
<reference evidence="7 9" key="1">
    <citation type="journal article" date="2000" name="Science">
        <title>The genome sequence of Drosophila melanogaster.</title>
        <authorList>
            <person name="Adams M.D."/>
            <person name="Celniker S.E."/>
            <person name="Holt R.A."/>
            <person name="Evans C.A."/>
            <person name="Gocayne J.D."/>
            <person name="Amanatides P.G."/>
            <person name="Scherer S.E."/>
            <person name="Li P.W."/>
            <person name="Hoskins R.A."/>
            <person name="Galle R.F."/>
            <person name="George R.A."/>
            <person name="Lewis S.E."/>
            <person name="Richards S."/>
            <person name="Ashburner M."/>
            <person name="Henderson S.N."/>
            <person name="Sutton G.G."/>
            <person name="Wortman J.R."/>
            <person name="Yandell M.D."/>
            <person name="Zhang Q."/>
            <person name="Chen L.X."/>
            <person name="Brandon R.C."/>
            <person name="Rogers Y.H."/>
            <person name="Blazej R.G."/>
            <person name="Champe M."/>
            <person name="Pfeiffer B.D."/>
            <person name="Wan K.H."/>
            <person name="Doyle C."/>
            <person name="Baxter E.G."/>
            <person name="Helt G."/>
            <person name="Nelson C.R."/>
            <person name="Gabor G.L."/>
            <person name="Abril J.F."/>
            <person name="Agbayani A."/>
            <person name="An H.J."/>
            <person name="Andrews-Pfannkoch C."/>
            <person name="Baldwin D."/>
            <person name="Ballew R.M."/>
            <person name="Basu A."/>
            <person name="Baxendale J."/>
            <person name="Bayraktaroglu L."/>
            <person name="Beasley E.M."/>
            <person name="Beeson K.Y."/>
            <person name="Benos P.V."/>
            <person name="Berman B.P."/>
            <person name="Bhandari D."/>
            <person name="Bolshakov S."/>
            <person name="Borkova D."/>
            <person name="Botchan M.R."/>
            <person name="Bouck J."/>
            <person name="Brokstein P."/>
            <person name="Brottier P."/>
            <person name="Burtis K.C."/>
            <person name="Busam D.A."/>
            <person name="Butler H."/>
            <person name="Cadieu E."/>
            <person name="Center A."/>
            <person name="Chandra I."/>
            <person name="Cherry J.M."/>
            <person name="Cawley S."/>
            <person name="Dahlke C."/>
            <person name="Davenport L.B."/>
            <person name="Davies P."/>
            <person name="de Pablos B."/>
            <person name="Delcher A."/>
            <person name="Deng Z."/>
            <person name="Mays A.D."/>
            <person name="Dew I."/>
            <person name="Dietz S.M."/>
            <person name="Dodson K."/>
            <person name="Doup L.E."/>
            <person name="Downes M."/>
            <person name="Dugan-Rocha S."/>
            <person name="Dunkov B.C."/>
            <person name="Dunn P."/>
            <person name="Durbin K.J."/>
            <person name="Evangelista C.C."/>
            <person name="Ferraz C."/>
            <person name="Ferriera S."/>
            <person name="Fleischmann W."/>
            <person name="Fosler C."/>
            <person name="Gabrielian A.E."/>
            <person name="Garg N.S."/>
            <person name="Gelbart W.M."/>
            <person name="Glasser K."/>
            <person name="Glodek A."/>
            <person name="Gong F."/>
            <person name="Gorrell J.H."/>
            <person name="Gu Z."/>
            <person name="Guan P."/>
            <person name="Harris M."/>
            <person name="Harris N.L."/>
            <person name="Harvey D."/>
            <person name="Heiman T.J."/>
            <person name="Hernandez J.R."/>
            <person name="Houck J."/>
            <person name="Hostin D."/>
            <person name="Houston K.A."/>
            <person name="Howland T.J."/>
            <person name="Wei M.H."/>
            <person name="Ibegwam C."/>
            <person name="Jalali M."/>
            <person name="Kalush F."/>
            <person name="Karpen G.H."/>
            <person name="Ke Z."/>
            <person name="Kennison J.A."/>
            <person name="Ketchum K.A."/>
            <person name="Kimmel B.E."/>
            <person name="Kodira C.D."/>
            <person name="Kraft C."/>
            <person name="Kravitz S."/>
            <person name="Kulp D."/>
            <person name="Lai Z."/>
            <person name="Lasko P."/>
            <person name="Lei Y."/>
            <person name="Levitsky A.A."/>
            <person name="Li J."/>
            <person name="Li Z."/>
            <person name="Liang Y."/>
            <person name="Lin X."/>
            <person name="Liu X."/>
            <person name="Mattei B."/>
            <person name="McIntosh T.C."/>
            <person name="McLeod M.P."/>
            <person name="McPherson D."/>
            <person name="Merkulov G."/>
            <person name="Milshina N.V."/>
            <person name="Mobarry C."/>
            <person name="Morris J."/>
            <person name="Moshrefi A."/>
            <person name="Mount S.M."/>
            <person name="Moy M."/>
            <person name="Murphy B."/>
            <person name="Murphy L."/>
            <person name="Muzny D.M."/>
            <person name="Nelson D.L."/>
            <person name="Nelson D.R."/>
            <person name="Nelson K.A."/>
            <person name="Nixon K."/>
            <person name="Nusskern D.R."/>
            <person name="Pacleb J.M."/>
            <person name="Palazzolo M."/>
            <person name="Pittman G.S."/>
            <person name="Pan S."/>
            <person name="Pollard J."/>
            <person name="Puri V."/>
            <person name="Reese M.G."/>
            <person name="Reinert K."/>
            <person name="Remington K."/>
            <person name="Saunders R.D."/>
            <person name="Scheeler F."/>
            <person name="Shen H."/>
            <person name="Shue B.C."/>
            <person name="Siden-Kiamos I."/>
            <person name="Simpson M."/>
            <person name="Skupski M.P."/>
            <person name="Smith T."/>
            <person name="Spier E."/>
            <person name="Spradling A.C."/>
            <person name="Stapleton M."/>
            <person name="Strong R."/>
            <person name="Sun E."/>
            <person name="Svirskas R."/>
            <person name="Tector C."/>
            <person name="Turner R."/>
            <person name="Venter E."/>
            <person name="Wang A.H."/>
            <person name="Wang X."/>
            <person name="Wang Z.Y."/>
            <person name="Wassarman D.A."/>
            <person name="Weinstock G.M."/>
            <person name="Weissenbach J."/>
            <person name="Williams S.M."/>
            <person name="WoodageT"/>
            <person name="Worley K.C."/>
            <person name="Wu D."/>
            <person name="Yang S."/>
            <person name="Yao Q.A."/>
            <person name="Ye J."/>
            <person name="Yeh R.F."/>
            <person name="Zaveri J.S."/>
            <person name="Zhan M."/>
            <person name="Zhang G."/>
            <person name="Zhao Q."/>
            <person name="Zheng L."/>
            <person name="Zheng X.H."/>
            <person name="Zhong F.N."/>
            <person name="Zhong W."/>
            <person name="Zhou X."/>
            <person name="Zhu S."/>
            <person name="Zhu X."/>
            <person name="Smith H.O."/>
            <person name="Gibbs R.A."/>
            <person name="Myers E.W."/>
            <person name="Rubin G.M."/>
            <person name="Venter J.C."/>
        </authorList>
    </citation>
    <scope>NUCLEOTIDE SEQUENCE [LARGE SCALE GENOMIC DNA]</scope>
    <source>
        <strain evidence="9">Berkeley</strain>
    </source>
</reference>
<proteinExistence type="inferred from homology"/>
<dbReference type="GO" id="GO:0006915">
    <property type="term" value="P:apoptotic process"/>
    <property type="evidence" value="ECO:0000318"/>
    <property type="project" value="GO_Central"/>
</dbReference>
<organism evidence="7 9">
    <name type="scientific">Drosophila melanogaster</name>
    <name type="common">Fruit fly</name>
    <dbReference type="NCBI Taxonomy" id="7227"/>
    <lineage>
        <taxon>Eukaryota</taxon>
        <taxon>Metazoa</taxon>
        <taxon>Ecdysozoa</taxon>
        <taxon>Arthropoda</taxon>
        <taxon>Hexapoda</taxon>
        <taxon>Insecta</taxon>
        <taxon>Pterygota</taxon>
        <taxon>Neoptera</taxon>
        <taxon>Endopterygota</taxon>
        <taxon>Diptera</taxon>
        <taxon>Brachycera</taxon>
        <taxon>Muscomorpha</taxon>
        <taxon>Ephydroidea</taxon>
        <taxon>Drosophilidae</taxon>
        <taxon>Drosophila</taxon>
        <taxon>Sophophora</taxon>
    </lineage>
</organism>